<sequence length="61" mass="6171">MLSAVVLLNASVAFSQEAPPPPPPTPPPGLPVDAGIVFLVVGALGLAGYYIKTINTKKASN</sequence>
<dbReference type="EMBL" id="VLKQ01000005">
    <property type="protein sequence ID" value="TWI12982.1"/>
    <property type="molecule type" value="Genomic_DNA"/>
</dbReference>
<keyword evidence="3" id="KW-1185">Reference proteome</keyword>
<protein>
    <submittedName>
        <fullName evidence="2">Uncharacterized protein</fullName>
    </submittedName>
</protein>
<keyword evidence="1" id="KW-1133">Transmembrane helix</keyword>
<dbReference type="Proteomes" id="UP000319848">
    <property type="component" value="Unassembled WGS sequence"/>
</dbReference>
<keyword evidence="1" id="KW-0812">Transmembrane</keyword>
<keyword evidence="1" id="KW-0472">Membrane</keyword>
<organism evidence="2 3">
    <name type="scientific">Flavobacterium cauense R2A-7</name>
    <dbReference type="NCBI Taxonomy" id="1341154"/>
    <lineage>
        <taxon>Bacteria</taxon>
        <taxon>Pseudomonadati</taxon>
        <taxon>Bacteroidota</taxon>
        <taxon>Flavobacteriia</taxon>
        <taxon>Flavobacteriales</taxon>
        <taxon>Flavobacteriaceae</taxon>
        <taxon>Flavobacterium</taxon>
    </lineage>
</organism>
<proteinExistence type="predicted"/>
<reference evidence="2 3" key="1">
    <citation type="journal article" date="2015" name="Stand. Genomic Sci.">
        <title>Genomic Encyclopedia of Bacterial and Archaeal Type Strains, Phase III: the genomes of soil and plant-associated and newly described type strains.</title>
        <authorList>
            <person name="Whitman W.B."/>
            <person name="Woyke T."/>
            <person name="Klenk H.P."/>
            <person name="Zhou Y."/>
            <person name="Lilburn T.G."/>
            <person name="Beck B.J."/>
            <person name="De Vos P."/>
            <person name="Vandamme P."/>
            <person name="Eisen J.A."/>
            <person name="Garrity G."/>
            <person name="Hugenholtz P."/>
            <person name="Kyrpides N.C."/>
        </authorList>
    </citation>
    <scope>NUCLEOTIDE SEQUENCE [LARGE SCALE GENOMIC DNA]</scope>
    <source>
        <strain evidence="2 3">CGMCC 1.7270</strain>
    </source>
</reference>
<accession>V6S5C0</accession>
<evidence type="ECO:0000313" key="3">
    <source>
        <dbReference type="Proteomes" id="UP000319848"/>
    </source>
</evidence>
<comment type="caution">
    <text evidence="2">The sequence shown here is derived from an EMBL/GenBank/DDBJ whole genome shotgun (WGS) entry which is preliminary data.</text>
</comment>
<name>V6S5C0_9FLAO</name>
<dbReference type="AlphaFoldDB" id="V6S5C0"/>
<evidence type="ECO:0000313" key="2">
    <source>
        <dbReference type="EMBL" id="TWI12982.1"/>
    </source>
</evidence>
<feature type="transmembrane region" description="Helical" evidence="1">
    <location>
        <begin position="31"/>
        <end position="51"/>
    </location>
</feature>
<gene>
    <name evidence="2" type="ORF">IP98_01461</name>
</gene>
<evidence type="ECO:0000256" key="1">
    <source>
        <dbReference type="SAM" id="Phobius"/>
    </source>
</evidence>